<accession>A0A397T1Q0</accession>
<comment type="caution">
    <text evidence="1">The sequence shown here is derived from an EMBL/GenBank/DDBJ whole genome shotgun (WGS) entry which is preliminary data.</text>
</comment>
<dbReference type="EMBL" id="QKYT01000238">
    <property type="protein sequence ID" value="RIA88974.1"/>
    <property type="molecule type" value="Genomic_DNA"/>
</dbReference>
<protein>
    <submittedName>
        <fullName evidence="1">Uncharacterized protein</fullName>
    </submittedName>
</protein>
<proteinExistence type="predicted"/>
<gene>
    <name evidence="1" type="ORF">C1645_825538</name>
</gene>
<name>A0A397T1Q0_9GLOM</name>
<dbReference type="OrthoDB" id="2433592at2759"/>
<organism evidence="1 2">
    <name type="scientific">Glomus cerebriforme</name>
    <dbReference type="NCBI Taxonomy" id="658196"/>
    <lineage>
        <taxon>Eukaryota</taxon>
        <taxon>Fungi</taxon>
        <taxon>Fungi incertae sedis</taxon>
        <taxon>Mucoromycota</taxon>
        <taxon>Glomeromycotina</taxon>
        <taxon>Glomeromycetes</taxon>
        <taxon>Glomerales</taxon>
        <taxon>Glomeraceae</taxon>
        <taxon>Glomus</taxon>
    </lineage>
</organism>
<dbReference type="Proteomes" id="UP000265703">
    <property type="component" value="Unassembled WGS sequence"/>
</dbReference>
<reference evidence="1 2" key="1">
    <citation type="submission" date="2018-06" db="EMBL/GenBank/DDBJ databases">
        <title>Comparative genomics reveals the genomic features of Rhizophagus irregularis, R. cerebriforme, R. diaphanum and Gigaspora rosea, and their symbiotic lifestyle signature.</title>
        <authorList>
            <person name="Morin E."/>
            <person name="San Clemente H."/>
            <person name="Chen E.C.H."/>
            <person name="De La Providencia I."/>
            <person name="Hainaut M."/>
            <person name="Kuo A."/>
            <person name="Kohler A."/>
            <person name="Murat C."/>
            <person name="Tang N."/>
            <person name="Roy S."/>
            <person name="Loubradou J."/>
            <person name="Henrissat B."/>
            <person name="Grigoriev I.V."/>
            <person name="Corradi N."/>
            <person name="Roux C."/>
            <person name="Martin F.M."/>
        </authorList>
    </citation>
    <scope>NUCLEOTIDE SEQUENCE [LARGE SCALE GENOMIC DNA]</scope>
    <source>
        <strain evidence="1 2">DAOM 227022</strain>
    </source>
</reference>
<evidence type="ECO:0000313" key="2">
    <source>
        <dbReference type="Proteomes" id="UP000265703"/>
    </source>
</evidence>
<dbReference type="AlphaFoldDB" id="A0A397T1Q0"/>
<keyword evidence="2" id="KW-1185">Reference proteome</keyword>
<evidence type="ECO:0000313" key="1">
    <source>
        <dbReference type="EMBL" id="RIA88974.1"/>
    </source>
</evidence>
<dbReference type="STRING" id="658196.A0A397T1Q0"/>
<sequence length="120" mass="13980">MDQSEEVNIEDEAIVQGVINAVGKDDYRNIKDILQYLILNLVHKRILNPYNLTIHLRISGDGRNVDEMKKIKVNFQFWQDQGSKTWNYTSLIGDDKLKVLQFFDLTKILSRCHAAMIQDL</sequence>